<dbReference type="RefSeq" id="WP_141168201.1">
    <property type="nucleotide sequence ID" value="NZ_VHLH01000039.1"/>
</dbReference>
<dbReference type="EMBL" id="VHLH01000039">
    <property type="protein sequence ID" value="TPW26033.1"/>
    <property type="molecule type" value="Genomic_DNA"/>
</dbReference>
<protein>
    <submittedName>
        <fullName evidence="1">Uncharacterized protein</fullName>
    </submittedName>
</protein>
<dbReference type="Proteomes" id="UP000320314">
    <property type="component" value="Unassembled WGS sequence"/>
</dbReference>
<gene>
    <name evidence="1" type="ORF">FJU11_16600</name>
</gene>
<name>A0A506TVE1_9HYPH</name>
<sequence length="65" mass="7379">MADERPLTDDDVEMRLHEIMRQLVEWKPKAETDAGREALRIALVGPYAALSRLEKQRNGGDDTLS</sequence>
<comment type="caution">
    <text evidence="1">The sequence shown here is derived from an EMBL/GenBank/DDBJ whole genome shotgun (WGS) entry which is preliminary data.</text>
</comment>
<accession>A0A506TVE1</accession>
<reference evidence="1 2" key="1">
    <citation type="submission" date="2019-06" db="EMBL/GenBank/DDBJ databases">
        <authorList>
            <person name="Li M."/>
        </authorList>
    </citation>
    <scope>NUCLEOTIDE SEQUENCE [LARGE SCALE GENOMIC DNA]</scope>
    <source>
        <strain evidence="1 2">BGMRC6574</strain>
    </source>
</reference>
<organism evidence="1 2">
    <name type="scientific">Pararhizobium mangrovi</name>
    <dbReference type="NCBI Taxonomy" id="2590452"/>
    <lineage>
        <taxon>Bacteria</taxon>
        <taxon>Pseudomonadati</taxon>
        <taxon>Pseudomonadota</taxon>
        <taxon>Alphaproteobacteria</taxon>
        <taxon>Hyphomicrobiales</taxon>
        <taxon>Rhizobiaceae</taxon>
        <taxon>Rhizobium/Agrobacterium group</taxon>
        <taxon>Pararhizobium</taxon>
    </lineage>
</organism>
<proteinExistence type="predicted"/>
<evidence type="ECO:0000313" key="2">
    <source>
        <dbReference type="Proteomes" id="UP000320314"/>
    </source>
</evidence>
<keyword evidence="2" id="KW-1185">Reference proteome</keyword>
<evidence type="ECO:0000313" key="1">
    <source>
        <dbReference type="EMBL" id="TPW26033.1"/>
    </source>
</evidence>
<dbReference type="AlphaFoldDB" id="A0A506TVE1"/>